<dbReference type="InterPro" id="IPR016181">
    <property type="entry name" value="Acyl_CoA_acyltransferase"/>
</dbReference>
<sequence>MSMDVKEIEYSWFPADFARVDKELLKECSCLYSEHYGHWSRNAPHAPGGKIRLSASKIRDCWLENKTANLYTVRLEKELIGYAIAIRPKYKDYGVFSWVTQLVVHEDYRNQGIAKRLLFSIWGLSNDFAWGLLTANPYAIRALEKATRRRCSPERIAINQRKLFNIARENLGGYYGIDKESARIVGETGSKIDTRFFVDHSRIPEMVEGASSNGVPWVLGELEEGWEWFAFTFNDQEQLELTSGEIEGIIRTSGQVAKRAYSRMLLDKGHKWAKHADKETDFIVEHCRLTPGDTVLDMGCGLGRHALALAEKGLRVTGIDYIPEFTERANQEARKKGLETVEFRTADGREMELDQDYDAAICLYDVVGSFMDDEENKKILISIARGLKPDGVAMITVMNYEITIHNAQHVFSFDSEPNRVLELEPSGIMEKTGNIFDPRYYLVDENTHFVYRNEQFTSGESLPEQLIVVDKRYTRQEITTLCEEAGLEVQWAKYTGAGKWRDSFGATEAAAREIMVFCKKRRAV</sequence>
<dbReference type="InterPro" id="IPR000182">
    <property type="entry name" value="GNAT_dom"/>
</dbReference>
<organism evidence="2">
    <name type="scientific">Candidatus Kentrum sp. LFY</name>
    <dbReference type="NCBI Taxonomy" id="2126342"/>
    <lineage>
        <taxon>Bacteria</taxon>
        <taxon>Pseudomonadati</taxon>
        <taxon>Pseudomonadota</taxon>
        <taxon>Gammaproteobacteria</taxon>
        <taxon>Candidatus Kentrum</taxon>
    </lineage>
</organism>
<dbReference type="InterPro" id="IPR025714">
    <property type="entry name" value="Methyltranfer_dom"/>
</dbReference>
<dbReference type="EMBL" id="CAADFH010000052">
    <property type="protein sequence ID" value="VFJ95687.1"/>
    <property type="molecule type" value="Genomic_DNA"/>
</dbReference>
<reference evidence="2" key="1">
    <citation type="submission" date="2019-02" db="EMBL/GenBank/DDBJ databases">
        <authorList>
            <person name="Gruber-Vodicka R. H."/>
            <person name="Seah K. B. B."/>
        </authorList>
    </citation>
    <scope>NUCLEOTIDE SEQUENCE</scope>
    <source>
        <strain evidence="2">BECK_M6</strain>
    </source>
</reference>
<gene>
    <name evidence="2" type="ORF">BECKLFY1418A_GA0070994_105216</name>
</gene>
<dbReference type="SUPFAM" id="SSF55729">
    <property type="entry name" value="Acyl-CoA N-acyltransferases (Nat)"/>
    <property type="match status" value="1"/>
</dbReference>
<dbReference type="CDD" id="cd02440">
    <property type="entry name" value="AdoMet_MTases"/>
    <property type="match status" value="1"/>
</dbReference>
<dbReference type="InterPro" id="IPR029063">
    <property type="entry name" value="SAM-dependent_MTases_sf"/>
</dbReference>
<dbReference type="PANTHER" id="PTHR43667">
    <property type="entry name" value="CYCLOPROPANE-FATTY-ACYL-PHOSPHOLIPID SYNTHASE"/>
    <property type="match status" value="1"/>
</dbReference>
<protein>
    <submittedName>
        <fullName evidence="2">Acetyltransferase (GNAT) family protein</fullName>
    </submittedName>
</protein>
<dbReference type="SUPFAM" id="SSF53335">
    <property type="entry name" value="S-adenosyl-L-methionine-dependent methyltransferases"/>
    <property type="match status" value="1"/>
</dbReference>
<evidence type="ECO:0000259" key="1">
    <source>
        <dbReference type="PROSITE" id="PS51186"/>
    </source>
</evidence>
<dbReference type="PANTHER" id="PTHR43667:SF2">
    <property type="entry name" value="FATTY ACID C-METHYL TRANSFERASE"/>
    <property type="match status" value="1"/>
</dbReference>
<evidence type="ECO:0000313" key="2">
    <source>
        <dbReference type="EMBL" id="VFJ95687.1"/>
    </source>
</evidence>
<dbReference type="Gene3D" id="3.40.50.150">
    <property type="entry name" value="Vaccinia Virus protein VP39"/>
    <property type="match status" value="1"/>
</dbReference>
<dbReference type="Pfam" id="PF00583">
    <property type="entry name" value="Acetyltransf_1"/>
    <property type="match status" value="1"/>
</dbReference>
<proteinExistence type="predicted"/>
<keyword evidence="2" id="KW-0808">Transferase</keyword>
<dbReference type="GO" id="GO:0016747">
    <property type="term" value="F:acyltransferase activity, transferring groups other than amino-acyl groups"/>
    <property type="evidence" value="ECO:0007669"/>
    <property type="project" value="InterPro"/>
</dbReference>
<dbReference type="Gene3D" id="3.40.630.30">
    <property type="match status" value="1"/>
</dbReference>
<name>A0A450UT23_9GAMM</name>
<feature type="domain" description="N-acetyltransferase" evidence="1">
    <location>
        <begin position="15"/>
        <end position="165"/>
    </location>
</feature>
<dbReference type="CDD" id="cd04301">
    <property type="entry name" value="NAT_SF"/>
    <property type="match status" value="1"/>
</dbReference>
<dbReference type="Gene3D" id="2.20.25.110">
    <property type="entry name" value="S-adenosyl-L-methionine-dependent methyltransferases"/>
    <property type="match status" value="1"/>
</dbReference>
<dbReference type="Pfam" id="PF13847">
    <property type="entry name" value="Methyltransf_31"/>
    <property type="match status" value="1"/>
</dbReference>
<dbReference type="InterPro" id="IPR050723">
    <property type="entry name" value="CFA/CMAS"/>
</dbReference>
<accession>A0A450UT23</accession>
<dbReference type="PROSITE" id="PS51186">
    <property type="entry name" value="GNAT"/>
    <property type="match status" value="1"/>
</dbReference>
<dbReference type="AlphaFoldDB" id="A0A450UT23"/>